<evidence type="ECO:0000256" key="6">
    <source>
        <dbReference type="SAM" id="Phobius"/>
    </source>
</evidence>
<evidence type="ECO:0000259" key="10">
    <source>
        <dbReference type="PROSITE" id="PS50261"/>
    </source>
</evidence>
<protein>
    <recommendedName>
        <fullName evidence="13">G-protein coupled receptors family 2 profile 2 domain-containing protein</fullName>
    </recommendedName>
</protein>
<dbReference type="InterPro" id="IPR017981">
    <property type="entry name" value="GPCR_2-like_7TM"/>
</dbReference>
<feature type="domain" description="C-type lectin" evidence="8">
    <location>
        <begin position="27"/>
        <end position="149"/>
    </location>
</feature>
<dbReference type="AlphaFoldDB" id="B3S7C7"/>
<name>B3S7C7_TRIAD</name>
<dbReference type="InterPro" id="IPR016187">
    <property type="entry name" value="CTDL_fold"/>
</dbReference>
<evidence type="ECO:0000313" key="12">
    <source>
        <dbReference type="Proteomes" id="UP000009022"/>
    </source>
</evidence>
<keyword evidence="5" id="KW-1015">Disulfide bond</keyword>
<feature type="transmembrane region" description="Helical" evidence="6">
    <location>
        <begin position="816"/>
        <end position="838"/>
    </location>
</feature>
<keyword evidence="3 6" id="KW-1133">Transmembrane helix</keyword>
<dbReference type="SUPFAM" id="SSF56436">
    <property type="entry name" value="C-type lectin-like"/>
    <property type="match status" value="1"/>
</dbReference>
<dbReference type="GO" id="GO:0007166">
    <property type="term" value="P:cell surface receptor signaling pathway"/>
    <property type="evidence" value="ECO:0007669"/>
    <property type="project" value="InterPro"/>
</dbReference>
<feature type="transmembrane region" description="Helical" evidence="6">
    <location>
        <begin position="628"/>
        <end position="648"/>
    </location>
</feature>
<dbReference type="SMART" id="SM00034">
    <property type="entry name" value="CLECT"/>
    <property type="match status" value="1"/>
</dbReference>
<dbReference type="GO" id="GO:0005886">
    <property type="term" value="C:plasma membrane"/>
    <property type="evidence" value="ECO:0000318"/>
    <property type="project" value="GO_Central"/>
</dbReference>
<organism evidence="11 12">
    <name type="scientific">Trichoplax adhaerens</name>
    <name type="common">Trichoplax reptans</name>
    <dbReference type="NCBI Taxonomy" id="10228"/>
    <lineage>
        <taxon>Eukaryota</taxon>
        <taxon>Metazoa</taxon>
        <taxon>Placozoa</taxon>
        <taxon>Uniplacotomia</taxon>
        <taxon>Trichoplacea</taxon>
        <taxon>Trichoplacidae</taxon>
        <taxon>Trichoplax</taxon>
    </lineage>
</organism>
<dbReference type="InterPro" id="IPR057244">
    <property type="entry name" value="GAIN_B"/>
</dbReference>
<dbReference type="KEGG" id="tad:TRIADDRAFT_60119"/>
<dbReference type="Gene3D" id="2.60.220.50">
    <property type="match status" value="1"/>
</dbReference>
<accession>B3S7C7</accession>
<dbReference type="HOGENOM" id="CLU_283765_0_0_1"/>
<evidence type="ECO:0000256" key="4">
    <source>
        <dbReference type="ARBA" id="ARBA00023136"/>
    </source>
</evidence>
<dbReference type="GeneID" id="6757445"/>
<dbReference type="Pfam" id="PF00002">
    <property type="entry name" value="7tm_2"/>
    <property type="match status" value="1"/>
</dbReference>
<dbReference type="PANTHER" id="PTHR12011:SF347">
    <property type="entry name" value="FI21270P1-RELATED"/>
    <property type="match status" value="1"/>
</dbReference>
<dbReference type="EMBL" id="DS985254">
    <property type="protein sequence ID" value="EDV21265.1"/>
    <property type="molecule type" value="Genomic_DNA"/>
</dbReference>
<feature type="transmembrane region" description="Helical" evidence="6">
    <location>
        <begin position="787"/>
        <end position="810"/>
    </location>
</feature>
<dbReference type="InterPro" id="IPR018378">
    <property type="entry name" value="C-type_lectin_CS"/>
</dbReference>
<dbReference type="GO" id="GO:0004930">
    <property type="term" value="F:G protein-coupled receptor activity"/>
    <property type="evidence" value="ECO:0007669"/>
    <property type="project" value="InterPro"/>
</dbReference>
<dbReference type="Proteomes" id="UP000009022">
    <property type="component" value="Unassembled WGS sequence"/>
</dbReference>
<dbReference type="Gene3D" id="3.10.100.10">
    <property type="entry name" value="Mannose-Binding Protein A, subunit A"/>
    <property type="match status" value="1"/>
</dbReference>
<dbReference type="CTD" id="6757445"/>
<dbReference type="PRINTS" id="PR00249">
    <property type="entry name" value="GPCRSECRETIN"/>
</dbReference>
<evidence type="ECO:0008006" key="13">
    <source>
        <dbReference type="Google" id="ProtNLM"/>
    </source>
</evidence>
<dbReference type="InterPro" id="IPR001304">
    <property type="entry name" value="C-type_lectin-like"/>
</dbReference>
<sequence>MDIILILCIALRVVIAQEECADGWTEISNRCFKSFSDVESFEDARIACQQFPSGDLAVDDTTAIHDNLKGILQFTGRYWIGLSDIAGNNQIEDYHWLATNESVINGEQFWLKGYPKRTSDRCVSARSLPSNKFDWINNNCSDACRYICQRPIGVVSSYSVSSDDSSSELHPSVAISTLSYDATISTATTTAINEMGVSNASINSNTYENSFISSSSSASFVNNIIAIPMSKSQLLTSGSSLDFIFSSTQSEGILESSCTITNNDNSDILTLNMTNQAELTASTPNESHIYSVTASPTLNPSPSLNNGNSIASDFMTNDKVKEIQLANDQFIANIANGVNKSLGSVLKQIDHNDAVLARQINEANITTRLTLLTPNSELIAYKISASDETPIINLALSLSNEPVAEVRIPRSVFRFSSQADTVTVVVRSYNIQESWTKTNTNENSSSVIISSILSCSMYPLQDKNFTLPVHFYLKIGSRKPHPPYRCVYWENTQWSQYGTDLIGYNSSTVHCITNHFTSFAVLMQGSKGLIGPHDTYLRYITYIGYSISLFALLMMIMILISSRQGPLSKYIIATSSRHSDVLNKDQNLLSDENKKSISKQKSLRDNGREAINSSLKIDSRKLHTVKNFIHLNLAIAMLICISGFLAGMNAASLPFNVDDDGSHTTFAQNFFRTQKYGSEPSMGLLYFRLGSFINTNAETIEVFFIYVCKWLLAPPAIVVSVSASTGIDAYRNRDYCWIRNATTQMWFFVGPIIFIVAWNVVVVVAAIRSLFSIKAMVRKSEIQKFKVGIKAVTSLVFLFGISWIFGILYYATNHIVLAYLFTILNCPQGLLIFYFHCFRDREIKDYMRKKFKLSSMIFPMRSNVDCSRNIRLGNTRFSHTTKISVRPISPDNASYECKNIGGFPFSQNKTAAVEFVRKDSSNSATTLLSACDNPALSVNNMADAVSHL</sequence>
<dbReference type="PROSITE" id="PS00615">
    <property type="entry name" value="C_TYPE_LECTIN_1"/>
    <property type="match status" value="1"/>
</dbReference>
<feature type="transmembrane region" description="Helical" evidence="6">
    <location>
        <begin position="745"/>
        <end position="767"/>
    </location>
</feature>
<dbReference type="FunFam" id="2.60.220.50:FF:000043">
    <property type="entry name" value="Adhesion G protein-coupled receptor L3"/>
    <property type="match status" value="1"/>
</dbReference>
<dbReference type="InterPro" id="IPR000832">
    <property type="entry name" value="GPCR_2_secretin-like"/>
</dbReference>
<dbReference type="Pfam" id="PF00059">
    <property type="entry name" value="Lectin_C"/>
    <property type="match status" value="1"/>
</dbReference>
<feature type="domain" description="G-protein coupled receptors family 2 profile 2" evidence="10">
    <location>
        <begin position="537"/>
        <end position="840"/>
    </location>
</feature>
<keyword evidence="7" id="KW-0732">Signal</keyword>
<keyword evidence="2 6" id="KW-0812">Transmembrane</keyword>
<feature type="domain" description="GAIN-B" evidence="9">
    <location>
        <begin position="384"/>
        <end position="529"/>
    </location>
</feature>
<comment type="subcellular location">
    <subcellularLocation>
        <location evidence="1">Membrane</location>
        <topology evidence="1">Multi-pass membrane protein</topology>
    </subcellularLocation>
</comment>
<dbReference type="PhylomeDB" id="B3S7C7"/>
<dbReference type="SMART" id="SM00303">
    <property type="entry name" value="GPS"/>
    <property type="match status" value="1"/>
</dbReference>
<evidence type="ECO:0000259" key="8">
    <source>
        <dbReference type="PROSITE" id="PS50041"/>
    </source>
</evidence>
<evidence type="ECO:0000256" key="3">
    <source>
        <dbReference type="ARBA" id="ARBA00022989"/>
    </source>
</evidence>
<keyword evidence="12" id="KW-1185">Reference proteome</keyword>
<gene>
    <name evidence="11" type="ORF">TRIADDRAFT_60119</name>
</gene>
<dbReference type="InterPro" id="IPR016186">
    <property type="entry name" value="C-type_lectin-like/link_sf"/>
</dbReference>
<dbReference type="PROSITE" id="PS50261">
    <property type="entry name" value="G_PROTEIN_RECEP_F2_4"/>
    <property type="match status" value="1"/>
</dbReference>
<dbReference type="InterPro" id="IPR000203">
    <property type="entry name" value="GPS"/>
</dbReference>
<dbReference type="PROSITE" id="PS50221">
    <property type="entry name" value="GAIN_B"/>
    <property type="match status" value="1"/>
</dbReference>
<evidence type="ECO:0000256" key="1">
    <source>
        <dbReference type="ARBA" id="ARBA00004141"/>
    </source>
</evidence>
<dbReference type="Pfam" id="PF01825">
    <property type="entry name" value="GPS"/>
    <property type="match status" value="1"/>
</dbReference>
<reference evidence="11 12" key="1">
    <citation type="journal article" date="2008" name="Nature">
        <title>The Trichoplax genome and the nature of placozoans.</title>
        <authorList>
            <person name="Srivastava M."/>
            <person name="Begovic E."/>
            <person name="Chapman J."/>
            <person name="Putnam N.H."/>
            <person name="Hellsten U."/>
            <person name="Kawashima T."/>
            <person name="Kuo A."/>
            <person name="Mitros T."/>
            <person name="Salamov A."/>
            <person name="Carpenter M.L."/>
            <person name="Signorovitch A.Y."/>
            <person name="Moreno M.A."/>
            <person name="Kamm K."/>
            <person name="Grimwood J."/>
            <person name="Schmutz J."/>
            <person name="Shapiro H."/>
            <person name="Grigoriev I.V."/>
            <person name="Buss L.W."/>
            <person name="Schierwater B."/>
            <person name="Dellaporta S.L."/>
            <person name="Rokhsar D.S."/>
        </authorList>
    </citation>
    <scope>NUCLEOTIDE SEQUENCE [LARGE SCALE GENOMIC DNA]</scope>
    <source>
        <strain evidence="11 12">Grell-BS-1999</strain>
    </source>
</reference>
<proteinExistence type="predicted"/>
<evidence type="ECO:0000313" key="11">
    <source>
        <dbReference type="EMBL" id="EDV21265.1"/>
    </source>
</evidence>
<dbReference type="eggNOG" id="KOG4193">
    <property type="taxonomic scope" value="Eukaryota"/>
</dbReference>
<evidence type="ECO:0000259" key="9">
    <source>
        <dbReference type="PROSITE" id="PS50221"/>
    </source>
</evidence>
<dbReference type="InParanoid" id="B3S7C7"/>
<evidence type="ECO:0000256" key="5">
    <source>
        <dbReference type="ARBA" id="ARBA00023157"/>
    </source>
</evidence>
<dbReference type="RefSeq" id="XP_002116232.1">
    <property type="nucleotide sequence ID" value="XM_002116196.1"/>
</dbReference>
<feature type="transmembrane region" description="Helical" evidence="6">
    <location>
        <begin position="539"/>
        <end position="560"/>
    </location>
</feature>
<evidence type="ECO:0000256" key="7">
    <source>
        <dbReference type="SAM" id="SignalP"/>
    </source>
</evidence>
<dbReference type="InterPro" id="IPR046338">
    <property type="entry name" value="GAIN_dom_sf"/>
</dbReference>
<dbReference type="FunFam" id="3.10.100.10:FF:000111">
    <property type="entry name" value="Adhesion G protein-coupled receptor L3"/>
    <property type="match status" value="1"/>
</dbReference>
<dbReference type="PROSITE" id="PS50041">
    <property type="entry name" value="C_TYPE_LECTIN_2"/>
    <property type="match status" value="1"/>
</dbReference>
<keyword evidence="4 6" id="KW-0472">Membrane</keyword>
<dbReference type="CDD" id="cd00037">
    <property type="entry name" value="CLECT"/>
    <property type="match status" value="1"/>
</dbReference>
<dbReference type="Gene3D" id="1.20.1070.10">
    <property type="entry name" value="Rhodopsin 7-helix transmembrane proteins"/>
    <property type="match status" value="1"/>
</dbReference>
<dbReference type="PANTHER" id="PTHR12011">
    <property type="entry name" value="ADHESION G-PROTEIN COUPLED RECEPTOR"/>
    <property type="match status" value="1"/>
</dbReference>
<dbReference type="OrthoDB" id="5967113at2759"/>
<feature type="chain" id="PRO_5002798540" description="G-protein coupled receptors family 2 profile 2 domain-containing protein" evidence="7">
    <location>
        <begin position="17"/>
        <end position="948"/>
    </location>
</feature>
<evidence type="ECO:0000256" key="2">
    <source>
        <dbReference type="ARBA" id="ARBA00022692"/>
    </source>
</evidence>
<feature type="signal peptide" evidence="7">
    <location>
        <begin position="1"/>
        <end position="16"/>
    </location>
</feature>